<evidence type="ECO:0000256" key="1">
    <source>
        <dbReference type="SAM" id="SignalP"/>
    </source>
</evidence>
<feature type="domain" description="SUEL-type lectin" evidence="2">
    <location>
        <begin position="55"/>
        <end position="141"/>
    </location>
</feature>
<evidence type="ECO:0000313" key="4">
    <source>
        <dbReference type="RefSeq" id="XP_010431313.1"/>
    </source>
</evidence>
<gene>
    <name evidence="4" type="primary">LOC104715619</name>
</gene>
<sequence>MDSLHCRHHYGLILLLVLLHSSLFGLASKIDVSYNERGSRINNDQKHVACTNQEPDPGPLTRISCNEPGYVMTKINFADYGNPTGTCGRFRHGNCRAAATMRIVKKNCLGKAKCQLLVTDEMFGPSHCKGAPMLAVQTTCTKA</sequence>
<name>A0ABM0TTU9_CAMSA</name>
<organism evidence="3 4">
    <name type="scientific">Camelina sativa</name>
    <name type="common">False flax</name>
    <name type="synonym">Myagrum sativum</name>
    <dbReference type="NCBI Taxonomy" id="90675"/>
    <lineage>
        <taxon>Eukaryota</taxon>
        <taxon>Viridiplantae</taxon>
        <taxon>Streptophyta</taxon>
        <taxon>Embryophyta</taxon>
        <taxon>Tracheophyta</taxon>
        <taxon>Spermatophyta</taxon>
        <taxon>Magnoliopsida</taxon>
        <taxon>eudicotyledons</taxon>
        <taxon>Gunneridae</taxon>
        <taxon>Pentapetalae</taxon>
        <taxon>rosids</taxon>
        <taxon>malvids</taxon>
        <taxon>Brassicales</taxon>
        <taxon>Brassicaceae</taxon>
        <taxon>Camelineae</taxon>
        <taxon>Camelina</taxon>
    </lineage>
</organism>
<proteinExistence type="predicted"/>
<keyword evidence="3" id="KW-1185">Reference proteome</keyword>
<feature type="signal peptide" evidence="1">
    <location>
        <begin position="1"/>
        <end position="27"/>
    </location>
</feature>
<reference evidence="3" key="1">
    <citation type="journal article" date="2014" name="Nat. Commun.">
        <title>The emerging biofuel crop Camelina sativa retains a highly undifferentiated hexaploid genome structure.</title>
        <authorList>
            <person name="Kagale S."/>
            <person name="Koh C."/>
            <person name="Nixon J."/>
            <person name="Bollina V."/>
            <person name="Clarke W.E."/>
            <person name="Tuteja R."/>
            <person name="Spillane C."/>
            <person name="Robinson S.J."/>
            <person name="Links M.G."/>
            <person name="Clarke C."/>
            <person name="Higgins E.E."/>
            <person name="Huebert T."/>
            <person name="Sharpe A.G."/>
            <person name="Parkin I.A."/>
        </authorList>
    </citation>
    <scope>NUCLEOTIDE SEQUENCE [LARGE SCALE GENOMIC DNA]</scope>
    <source>
        <strain evidence="3">cv. DH55</strain>
    </source>
</reference>
<evidence type="ECO:0000259" key="2">
    <source>
        <dbReference type="PROSITE" id="PS50228"/>
    </source>
</evidence>
<dbReference type="Pfam" id="PF02140">
    <property type="entry name" value="SUEL_Lectin"/>
    <property type="match status" value="1"/>
</dbReference>
<dbReference type="PROSITE" id="PS50228">
    <property type="entry name" value="SUEL_LECTIN"/>
    <property type="match status" value="1"/>
</dbReference>
<dbReference type="Gene3D" id="2.60.120.740">
    <property type="match status" value="1"/>
</dbReference>
<dbReference type="RefSeq" id="XP_010431313.1">
    <property type="nucleotide sequence ID" value="XM_010433011.1"/>
</dbReference>
<dbReference type="CDD" id="cd22842">
    <property type="entry name" value="Gal_Rha_Lectin_BGal"/>
    <property type="match status" value="1"/>
</dbReference>
<dbReference type="InterPro" id="IPR000922">
    <property type="entry name" value="Lectin_gal-bd_dom"/>
</dbReference>
<evidence type="ECO:0000313" key="3">
    <source>
        <dbReference type="Proteomes" id="UP000694864"/>
    </source>
</evidence>
<reference evidence="4" key="2">
    <citation type="submission" date="2025-08" db="UniProtKB">
        <authorList>
            <consortium name="RefSeq"/>
        </authorList>
    </citation>
    <scope>IDENTIFICATION</scope>
    <source>
        <tissue evidence="4">Leaf</tissue>
    </source>
</reference>
<dbReference type="InterPro" id="IPR043159">
    <property type="entry name" value="Lectin_gal-bd_sf"/>
</dbReference>
<keyword evidence="1" id="KW-0732">Signal</keyword>
<accession>A0ABM0TTU9</accession>
<dbReference type="GeneID" id="104715619"/>
<dbReference type="Proteomes" id="UP000694864">
    <property type="component" value="Chromosome 9"/>
</dbReference>
<feature type="chain" id="PRO_5046689047" evidence="1">
    <location>
        <begin position="28"/>
        <end position="143"/>
    </location>
</feature>
<protein>
    <submittedName>
        <fullName evidence="4">Beta-galactosidase 6-like</fullName>
    </submittedName>
</protein>